<evidence type="ECO:0000256" key="1">
    <source>
        <dbReference type="SAM" id="MobiDB-lite"/>
    </source>
</evidence>
<organism evidence="2 3">
    <name type="scientific">Nonomuraea endophytica</name>
    <dbReference type="NCBI Taxonomy" id="714136"/>
    <lineage>
        <taxon>Bacteria</taxon>
        <taxon>Bacillati</taxon>
        <taxon>Actinomycetota</taxon>
        <taxon>Actinomycetes</taxon>
        <taxon>Streptosporangiales</taxon>
        <taxon>Streptosporangiaceae</taxon>
        <taxon>Nonomuraea</taxon>
    </lineage>
</organism>
<name>A0A7W8EF38_9ACTN</name>
<dbReference type="Proteomes" id="UP000568380">
    <property type="component" value="Unassembled WGS sequence"/>
</dbReference>
<proteinExistence type="predicted"/>
<gene>
    <name evidence="2" type="ORF">HNR40_002395</name>
</gene>
<dbReference type="AlphaFoldDB" id="A0A7W8EF38"/>
<evidence type="ECO:0000313" key="2">
    <source>
        <dbReference type="EMBL" id="MBB5076931.1"/>
    </source>
</evidence>
<sequence length="105" mass="11698">MSLPSPSHRADATLKISPRRKGFKRYRVRYSLEDGGPGWDTRLTIYYRTEGGGRGSREIYNPGPGTDTGTIVINTSRKVTEMGAKVERINSHETGVRGRDPNVFS</sequence>
<comment type="caution">
    <text evidence="2">The sequence shown here is derived from an EMBL/GenBank/DDBJ whole genome shotgun (WGS) entry which is preliminary data.</text>
</comment>
<accession>A0A7W8EF38</accession>
<reference evidence="2 3" key="1">
    <citation type="submission" date="2020-08" db="EMBL/GenBank/DDBJ databases">
        <title>Genomic Encyclopedia of Type Strains, Phase IV (KMG-IV): sequencing the most valuable type-strain genomes for metagenomic binning, comparative biology and taxonomic classification.</title>
        <authorList>
            <person name="Goeker M."/>
        </authorList>
    </citation>
    <scope>NUCLEOTIDE SEQUENCE [LARGE SCALE GENOMIC DNA]</scope>
    <source>
        <strain evidence="2 3">DSM 45385</strain>
    </source>
</reference>
<dbReference type="EMBL" id="JACHIN010000002">
    <property type="protein sequence ID" value="MBB5076931.1"/>
    <property type="molecule type" value="Genomic_DNA"/>
</dbReference>
<feature type="region of interest" description="Disordered" evidence="1">
    <location>
        <begin position="51"/>
        <end position="71"/>
    </location>
</feature>
<protein>
    <submittedName>
        <fullName evidence="2">Uncharacterized protein</fullName>
    </submittedName>
</protein>
<dbReference type="RefSeq" id="WP_184960463.1">
    <property type="nucleotide sequence ID" value="NZ_JACHIN010000002.1"/>
</dbReference>
<keyword evidence="3" id="KW-1185">Reference proteome</keyword>
<evidence type="ECO:0000313" key="3">
    <source>
        <dbReference type="Proteomes" id="UP000568380"/>
    </source>
</evidence>